<dbReference type="Proteomes" id="UP000258707">
    <property type="component" value="Chromosome"/>
</dbReference>
<accession>A0A346PAH5</accession>
<evidence type="ECO:0000313" key="3">
    <source>
        <dbReference type="Proteomes" id="UP000258707"/>
    </source>
</evidence>
<feature type="transmembrane region" description="Helical" evidence="1">
    <location>
        <begin position="67"/>
        <end position="88"/>
    </location>
</feature>
<keyword evidence="1" id="KW-0812">Transmembrane</keyword>
<proteinExistence type="predicted"/>
<dbReference type="KEGG" id="nan:AArc1_0176"/>
<name>A0A346PAH5_9EURY</name>
<protein>
    <submittedName>
        <fullName evidence="2">Uncharacterized protein</fullName>
    </submittedName>
</protein>
<organism evidence="2 3">
    <name type="scientific">Natrarchaeobaculum sulfurireducens</name>
    <dbReference type="NCBI Taxonomy" id="2044521"/>
    <lineage>
        <taxon>Archaea</taxon>
        <taxon>Methanobacteriati</taxon>
        <taxon>Methanobacteriota</taxon>
        <taxon>Stenosarchaea group</taxon>
        <taxon>Halobacteria</taxon>
        <taxon>Halobacteriales</taxon>
        <taxon>Natrialbaceae</taxon>
        <taxon>Natrarchaeobaculum</taxon>
    </lineage>
</organism>
<dbReference type="AlphaFoldDB" id="A0A346PAH5"/>
<dbReference type="EMBL" id="CP024047">
    <property type="protein sequence ID" value="AXR76520.1"/>
    <property type="molecule type" value="Genomic_DNA"/>
</dbReference>
<keyword evidence="1" id="KW-0472">Membrane</keyword>
<evidence type="ECO:0000256" key="1">
    <source>
        <dbReference type="SAM" id="Phobius"/>
    </source>
</evidence>
<feature type="transmembrane region" description="Helical" evidence="1">
    <location>
        <begin position="39"/>
        <end position="55"/>
    </location>
</feature>
<sequence length="89" mass="9221">MGDMEVAGRLVVLLALLFAGTGLRIGGVLDAGRTARLKALAYYVALPALVFVSTYDQSIGGDTPFASMNVFVTTLVSIATLSMLVVLVG</sequence>
<keyword evidence="1" id="KW-1133">Transmembrane helix</keyword>
<gene>
    <name evidence="2" type="ORF">AArc1_0176</name>
</gene>
<reference evidence="3" key="1">
    <citation type="submission" date="2017-10" db="EMBL/GenBank/DDBJ databases">
        <title>Phenotypic and genomic properties of facultatively anaerobic sulfur-reducing natronoarchaea from hypersaline soda lakes.</title>
        <authorList>
            <person name="Sorokin D.Y."/>
            <person name="Kublanov I.V."/>
            <person name="Roman P."/>
            <person name="Sinninghe Damste J.S."/>
            <person name="Golyshin P.N."/>
            <person name="Rojo D."/>
            <person name="Ciordia S."/>
            <person name="Mena Md.C."/>
            <person name="Ferrer M."/>
            <person name="Messina E."/>
            <person name="Smedile F."/>
            <person name="La Spada G."/>
            <person name="La Cono V."/>
            <person name="Yakimov M.M."/>
        </authorList>
    </citation>
    <scope>NUCLEOTIDE SEQUENCE [LARGE SCALE GENOMIC DNA]</scope>
    <source>
        <strain evidence="3">AArc1</strain>
    </source>
</reference>
<evidence type="ECO:0000313" key="2">
    <source>
        <dbReference type="EMBL" id="AXR76520.1"/>
    </source>
</evidence>
<feature type="transmembrane region" description="Helical" evidence="1">
    <location>
        <begin position="6"/>
        <end position="27"/>
    </location>
</feature>